<gene>
    <name evidence="2" type="ORF">PAHAL_5G359100</name>
</gene>
<dbReference type="Proteomes" id="UP000243499">
    <property type="component" value="Chromosome 5"/>
</dbReference>
<protein>
    <submittedName>
        <fullName evidence="2">Uncharacterized protein</fullName>
    </submittedName>
</protein>
<accession>A0A2T8IMA7</accession>
<feature type="transmembrane region" description="Helical" evidence="1">
    <location>
        <begin position="93"/>
        <end position="118"/>
    </location>
</feature>
<name>A0A2T8IMA7_9POAL</name>
<keyword evidence="1" id="KW-0472">Membrane</keyword>
<evidence type="ECO:0000256" key="1">
    <source>
        <dbReference type="SAM" id="Phobius"/>
    </source>
</evidence>
<sequence length="121" mass="14025">MHIGVRFEYLYEFYQQSALDVHILALWCLMEAHKFKERGINDIGFLDPTSINEAIVGFRSTVNAGCDALVDMQDKKWILLPYNHQCMYPNSYIYFHLTIIRVSFILDVLNVVTIIFSLGST</sequence>
<keyword evidence="1" id="KW-1133">Transmembrane helix</keyword>
<dbReference type="EMBL" id="CM008050">
    <property type="protein sequence ID" value="PVH38812.1"/>
    <property type="molecule type" value="Genomic_DNA"/>
</dbReference>
<reference evidence="2" key="1">
    <citation type="submission" date="2018-04" db="EMBL/GenBank/DDBJ databases">
        <title>WGS assembly of Panicum hallii.</title>
        <authorList>
            <person name="Lovell J."/>
            <person name="Jenkins J."/>
            <person name="Lowry D."/>
            <person name="Mamidi S."/>
            <person name="Sreedasyam A."/>
            <person name="Weng X."/>
            <person name="Barry K."/>
            <person name="Bonette J."/>
            <person name="Campitelli B."/>
            <person name="Daum C."/>
            <person name="Gordon S."/>
            <person name="Gould B."/>
            <person name="Lipzen A."/>
            <person name="Macqueen A."/>
            <person name="Palacio-Mejia J."/>
            <person name="Plott C."/>
            <person name="Shakirov E."/>
            <person name="Shu S."/>
            <person name="Yoshinaga Y."/>
            <person name="Zane M."/>
            <person name="Rokhsar D."/>
            <person name="Grimwood J."/>
            <person name="Schmutz J."/>
            <person name="Juenger T."/>
        </authorList>
    </citation>
    <scope>NUCLEOTIDE SEQUENCE [LARGE SCALE GENOMIC DNA]</scope>
    <source>
        <strain evidence="2">FIL2</strain>
    </source>
</reference>
<dbReference type="Gramene" id="PVH38812">
    <property type="protein sequence ID" value="PVH38812"/>
    <property type="gene ID" value="PAHAL_5G359100"/>
</dbReference>
<proteinExistence type="predicted"/>
<keyword evidence="1" id="KW-0812">Transmembrane</keyword>
<evidence type="ECO:0000313" key="2">
    <source>
        <dbReference type="EMBL" id="PVH38812.1"/>
    </source>
</evidence>
<dbReference type="AlphaFoldDB" id="A0A2T8IMA7"/>
<organism evidence="2">
    <name type="scientific">Panicum hallii</name>
    <dbReference type="NCBI Taxonomy" id="206008"/>
    <lineage>
        <taxon>Eukaryota</taxon>
        <taxon>Viridiplantae</taxon>
        <taxon>Streptophyta</taxon>
        <taxon>Embryophyta</taxon>
        <taxon>Tracheophyta</taxon>
        <taxon>Spermatophyta</taxon>
        <taxon>Magnoliopsida</taxon>
        <taxon>Liliopsida</taxon>
        <taxon>Poales</taxon>
        <taxon>Poaceae</taxon>
        <taxon>PACMAD clade</taxon>
        <taxon>Panicoideae</taxon>
        <taxon>Panicodae</taxon>
        <taxon>Paniceae</taxon>
        <taxon>Panicinae</taxon>
        <taxon>Panicum</taxon>
        <taxon>Panicum sect. Panicum</taxon>
    </lineage>
</organism>